<feature type="domain" description="S1 motif" evidence="2">
    <location>
        <begin position="38"/>
        <end position="111"/>
    </location>
</feature>
<gene>
    <name evidence="3" type="ORF">NK667_16160</name>
</gene>
<protein>
    <recommendedName>
        <fullName evidence="2">S1 motif domain-containing protein</fullName>
    </recommendedName>
</protein>
<feature type="compositionally biased region" description="Polar residues" evidence="1">
    <location>
        <begin position="18"/>
        <end position="34"/>
    </location>
</feature>
<dbReference type="InterPro" id="IPR003029">
    <property type="entry name" value="S1_domain"/>
</dbReference>
<dbReference type="Gene3D" id="2.40.50.140">
    <property type="entry name" value="Nucleic acid-binding proteins"/>
    <property type="match status" value="1"/>
</dbReference>
<dbReference type="PROSITE" id="PS50126">
    <property type="entry name" value="S1"/>
    <property type="match status" value="1"/>
</dbReference>
<evidence type="ECO:0000313" key="3">
    <source>
        <dbReference type="EMBL" id="UTO11733.1"/>
    </source>
</evidence>
<keyword evidence="4" id="KW-1185">Reference proteome</keyword>
<dbReference type="Proteomes" id="UP001059607">
    <property type="component" value="Chromosome"/>
</dbReference>
<feature type="region of interest" description="Disordered" evidence="1">
    <location>
        <begin position="16"/>
        <end position="35"/>
    </location>
</feature>
<evidence type="ECO:0000256" key="1">
    <source>
        <dbReference type="SAM" id="MobiDB-lite"/>
    </source>
</evidence>
<reference evidence="3" key="1">
    <citation type="submission" date="2022-07" db="EMBL/GenBank/DDBJ databases">
        <title>Pseudomonas nunamit sp. nov. an antifungal species isolated from Greenland.</title>
        <authorList>
            <person name="Ntana F."/>
            <person name="Hennessy R.C."/>
            <person name="Zervas A."/>
            <person name="Stougaard P."/>
        </authorList>
    </citation>
    <scope>NUCLEOTIDE SEQUENCE</scope>
    <source>
        <strain evidence="3">In5</strain>
    </source>
</reference>
<evidence type="ECO:0000259" key="2">
    <source>
        <dbReference type="PROSITE" id="PS50126"/>
    </source>
</evidence>
<dbReference type="RefSeq" id="WP_152980976.1">
    <property type="nucleotide sequence ID" value="NZ_CP101125.1"/>
</dbReference>
<sequence length="517" mass="57460">MSSFLDQLLGALFAPSAPGNSRHSGSTPSYTPRSVSEGDILSGSVDFVAETFIKVSCDGIKAVIFRAEMAESRISHCEDVVQQGQSVEFLLLAPSEKKAGEWKGSLSAVREARLRQVVARMSVGDQVVAVVVDILRAGVKLDWNAHEIWVPMQELSWEWISHAGEVVRLGASVTVSLQRLECPSGWLKDRKRKTRLEGSLRACVPKPDVPTVKMPFSAVPFELTAVAHRPSDFDSVLCFFLERLCEGVTMGQLGAVTGFPLSSVQAIGLVMAQVGLLEQGIPTLAGHRLVEAVALERESRVNAVSGFFLSAADESRRIVLQASAHSSPEDQVGFPRPPYDATQERRFSQLGGKAVTELVLEGIASAAQRDQLQYLQDDPRLRICVLRKKSWKTVYVDVPIDWLLGGLWKSFDPLGPRAWRSADKPRRSCRQVLIIRMIIKCAMHTHDNQRQLIETMVYYEPLTSTFWLQKNTDAFNEKLLNNVVSPIPYIDLSVLIPGFCSDEPYSIDHQWCRMTIK</sequence>
<proteinExistence type="predicted"/>
<organism evidence="3 4">
    <name type="scientific">Pseudomonas nunensis</name>
    <dbReference type="NCBI Taxonomy" id="2961896"/>
    <lineage>
        <taxon>Bacteria</taxon>
        <taxon>Pseudomonadati</taxon>
        <taxon>Pseudomonadota</taxon>
        <taxon>Gammaproteobacteria</taxon>
        <taxon>Pseudomonadales</taxon>
        <taxon>Pseudomonadaceae</taxon>
        <taxon>Pseudomonas</taxon>
    </lineage>
</organism>
<dbReference type="InterPro" id="IPR012340">
    <property type="entry name" value="NA-bd_OB-fold"/>
</dbReference>
<dbReference type="EMBL" id="CP101125">
    <property type="protein sequence ID" value="UTO11733.1"/>
    <property type="molecule type" value="Genomic_DNA"/>
</dbReference>
<accession>A0ABY5E7H3</accession>
<dbReference type="SUPFAM" id="SSF50249">
    <property type="entry name" value="Nucleic acid-binding proteins"/>
    <property type="match status" value="2"/>
</dbReference>
<name>A0ABY5E7H3_9PSED</name>
<evidence type="ECO:0000313" key="4">
    <source>
        <dbReference type="Proteomes" id="UP001059607"/>
    </source>
</evidence>
<dbReference type="SMART" id="SM00316">
    <property type="entry name" value="S1"/>
    <property type="match status" value="2"/>
</dbReference>